<name>A0A9P6WGE9_9ASCO</name>
<reference evidence="2" key="1">
    <citation type="submission" date="2020-11" db="EMBL/GenBank/DDBJ databases">
        <title>Kefir isolates.</title>
        <authorList>
            <person name="Marcisauskas S."/>
            <person name="Kim Y."/>
            <person name="Blasche S."/>
        </authorList>
    </citation>
    <scope>NUCLEOTIDE SEQUENCE</scope>
    <source>
        <strain evidence="2">Olga-1</strain>
    </source>
</reference>
<dbReference type="AlphaFoldDB" id="A0A9P6WGE9"/>
<dbReference type="Pfam" id="PF08045">
    <property type="entry name" value="CDC14"/>
    <property type="match status" value="1"/>
</dbReference>
<gene>
    <name evidence="2" type="ORF">C6P40_003637</name>
</gene>
<organism evidence="2 3">
    <name type="scientific">Pichia californica</name>
    <dbReference type="NCBI Taxonomy" id="460514"/>
    <lineage>
        <taxon>Eukaryota</taxon>
        <taxon>Fungi</taxon>
        <taxon>Dikarya</taxon>
        <taxon>Ascomycota</taxon>
        <taxon>Saccharomycotina</taxon>
        <taxon>Pichiomycetes</taxon>
        <taxon>Pichiales</taxon>
        <taxon>Pichiaceae</taxon>
        <taxon>Pichia</taxon>
    </lineage>
</organism>
<evidence type="ECO:0000313" key="3">
    <source>
        <dbReference type="Proteomes" id="UP000697127"/>
    </source>
</evidence>
<proteinExistence type="predicted"/>
<dbReference type="EMBL" id="PUHW01000418">
    <property type="protein sequence ID" value="KAG0686646.1"/>
    <property type="molecule type" value="Genomic_DNA"/>
</dbReference>
<sequence>MNREELKNVLDENIKRINELDIDSIESGVKNIHGILLTIVKSKDDKNSNKTTNYTTPVDTMNSDLFEISNSNSNSNSNSKKTSSNNFNKFDDFIFLQEDISFNISNQFLKLLIRIENFEFPNDEDEKKVEIIIIQILQILQGILLIHPNSRNIFKGKYNMTIMIKLLNPKSNMRPNFLMIIECVLMLVSLFIRNCENLRNFEELKGIELICGLIKGEYEEDEGDEKDDDNNGSNNNNNNNNNNDEQENQLTWQNVRIKSLEFLFFYLIPEFSKHLSNEETIIGKEDGIIRRSMESKILILKKYLNNEFVDGIVQEFVSDKPFGDSITMW</sequence>
<keyword evidence="3" id="KW-1185">Reference proteome</keyword>
<dbReference type="PANTHER" id="PTHR34065">
    <property type="entry name" value="CELL DIVISION CONTROL PROTEIN 14"/>
    <property type="match status" value="1"/>
</dbReference>
<dbReference type="PANTHER" id="PTHR34065:SF1">
    <property type="entry name" value="CELL DIVISION CONTROL PROTEIN 14"/>
    <property type="match status" value="1"/>
</dbReference>
<feature type="region of interest" description="Disordered" evidence="1">
    <location>
        <begin position="221"/>
        <end position="245"/>
    </location>
</feature>
<accession>A0A9P6WGE9</accession>
<feature type="compositionally biased region" description="Low complexity" evidence="1">
    <location>
        <begin position="231"/>
        <end position="243"/>
    </location>
</feature>
<dbReference type="InterPro" id="IPR012535">
    <property type="entry name" value="Cell_div_Cdc14"/>
</dbReference>
<protein>
    <submittedName>
        <fullName evidence="2">Uncharacterized protein</fullName>
    </submittedName>
</protein>
<evidence type="ECO:0000313" key="2">
    <source>
        <dbReference type="EMBL" id="KAG0686646.1"/>
    </source>
</evidence>
<evidence type="ECO:0000256" key="1">
    <source>
        <dbReference type="SAM" id="MobiDB-lite"/>
    </source>
</evidence>
<dbReference type="Proteomes" id="UP000697127">
    <property type="component" value="Unassembled WGS sequence"/>
</dbReference>
<feature type="compositionally biased region" description="Acidic residues" evidence="1">
    <location>
        <begin position="221"/>
        <end position="230"/>
    </location>
</feature>
<comment type="caution">
    <text evidence="2">The sequence shown here is derived from an EMBL/GenBank/DDBJ whole genome shotgun (WGS) entry which is preliminary data.</text>
</comment>